<evidence type="ECO:0000256" key="4">
    <source>
        <dbReference type="ARBA" id="ARBA00022692"/>
    </source>
</evidence>
<keyword evidence="2 7" id="KW-0813">Transport</keyword>
<comment type="subcellular location">
    <subcellularLocation>
        <location evidence="1 7">Cell outer membrane</location>
        <topology evidence="1 7">Multi-pass membrane protein</topology>
    </subcellularLocation>
</comment>
<dbReference type="GO" id="GO:0044718">
    <property type="term" value="P:siderophore transmembrane transport"/>
    <property type="evidence" value="ECO:0007669"/>
    <property type="project" value="TreeGrafter"/>
</dbReference>
<evidence type="ECO:0000256" key="5">
    <source>
        <dbReference type="ARBA" id="ARBA00023136"/>
    </source>
</evidence>
<dbReference type="InterPro" id="IPR012910">
    <property type="entry name" value="Plug_dom"/>
</dbReference>
<keyword evidence="4 7" id="KW-0812">Transmembrane</keyword>
<dbReference type="Proteomes" id="UP000643701">
    <property type="component" value="Unassembled WGS sequence"/>
</dbReference>
<feature type="domain" description="TonB-dependent receptor plug" evidence="9">
    <location>
        <begin position="113"/>
        <end position="218"/>
    </location>
</feature>
<dbReference type="Pfam" id="PF13715">
    <property type="entry name" value="CarbopepD_reg_2"/>
    <property type="match status" value="1"/>
</dbReference>
<dbReference type="EMBL" id="JAANAS010000050">
    <property type="protein sequence ID" value="NGZ90014.1"/>
    <property type="molecule type" value="Genomic_DNA"/>
</dbReference>
<name>A0A967AKI8_9FLAO</name>
<dbReference type="Pfam" id="PF07715">
    <property type="entry name" value="Plug"/>
    <property type="match status" value="1"/>
</dbReference>
<reference evidence="10" key="1">
    <citation type="submission" date="2020-03" db="EMBL/GenBank/DDBJ databases">
        <title>Psychroflexus Maritimus sp. nov., isolate from marine sediment.</title>
        <authorList>
            <person name="Zhong Y.-L."/>
        </authorList>
    </citation>
    <scope>NUCLEOTIDE SEQUENCE</scope>
    <source>
        <strain evidence="10">C1</strain>
    </source>
</reference>
<sequence length="1012" mass="111044">MLKKFTLLLFFMTSVFYAQEKQVSGTVVDADLNIPLPGVEIQVEGTDQGTTTNFDGEFMLDGLSSGDVLLFTYIGFKTLKVTIDDRDVYDLKLESDVEQLEETIVIGYGKQSRRNVTGSVSKVGSEDIKKLEPLNAAQSLQGTVSGVNVTPTGGSPGAEANIRIRGISTNGNNRPLIILDGIQYEGGLNSINPQDIEEVTVLKDAQAAIYGTLGANGVVLVTTKGGKRNQEAKFDYSTYYGLQQTTRTLPLLNATEYGLLINEKYANAGQVSPLGNITGLGRGTDWQDEVFETAPVVSHNLSVSGGSEKTSYRISASHLGQEGIVGGDKSGFKRQTAQLALDTDLKDNLNLKTNLNYFHTENRGLNDFGLGSVLFNAINMAPTIGTNVDNLTGFIDLGNEVVNPLTQIRNTFNEGTTNRISGNVHGTWEYYDNLDLQARIGFNSANTRFREFLPVFNYGPNKVFNRLEDNLVNQNQQSDYDYTIDVFNTYENKFADIHEVTIMIGMNAFRQYGEFVGGSRTGVPNNSWEFANIGTATGTGDENTSTSFAYDLRRLSYFARVQYTLKDRYLFSGMLRRDSSNIFASDNRVGWFPSATAGWIASDEDFFPEIEAIDFFKIRGSFGVLGNDRVPQFAYRSSLASGAASYVDASGGIITGQSPALLPNPEIKWEENTMFDIGFDLRLWNNKVNLVMDYYRRDTRDLLIPGLPVTGITGIAAPGSGAPVINAGSVRNQGIEIELSYSDNWTDDLSINTSFNVSTINNEVTAINGADFIEGGQFGVGQPLPSRMQVGQPIGYFYGYQTNGIFQNQAEVDAHPSQQALGANAQPGDLRFVDTNADGVIDESDRVNIGNPIPDVTLGYNLSLNYKQWDFSTYMFANIGNDIVRNFERDQPNVNMLAYNKARWTGPGSTNTVPRLTSGATANNVFSDFFVEDGSFLRLQTLSVGYSFKPELLEKIKVSNLRLYAKVDNIYTFTGYSGYDPTASTGQPIGQGIDFGFYPLPRTAILGLTAQF</sequence>
<dbReference type="InterPro" id="IPR037066">
    <property type="entry name" value="Plug_dom_sf"/>
</dbReference>
<dbReference type="RefSeq" id="WP_166400268.1">
    <property type="nucleotide sequence ID" value="NZ_JAANAS010000050.1"/>
</dbReference>
<keyword evidence="10" id="KW-0675">Receptor</keyword>
<dbReference type="Gene3D" id="2.40.170.20">
    <property type="entry name" value="TonB-dependent receptor, beta-barrel domain"/>
    <property type="match status" value="1"/>
</dbReference>
<dbReference type="PROSITE" id="PS52016">
    <property type="entry name" value="TONB_DEPENDENT_REC_3"/>
    <property type="match status" value="1"/>
</dbReference>
<keyword evidence="11" id="KW-1185">Reference proteome</keyword>
<evidence type="ECO:0000313" key="10">
    <source>
        <dbReference type="EMBL" id="NGZ90014.1"/>
    </source>
</evidence>
<gene>
    <name evidence="10" type="ORF">G7034_07105</name>
</gene>
<keyword evidence="6 7" id="KW-0998">Cell outer membrane</keyword>
<dbReference type="SUPFAM" id="SSF56935">
    <property type="entry name" value="Porins"/>
    <property type="match status" value="1"/>
</dbReference>
<dbReference type="InterPro" id="IPR023997">
    <property type="entry name" value="TonB-dep_OMP_SusC/RagA_CS"/>
</dbReference>
<evidence type="ECO:0000256" key="3">
    <source>
        <dbReference type="ARBA" id="ARBA00022452"/>
    </source>
</evidence>
<dbReference type="GO" id="GO:0009279">
    <property type="term" value="C:cell outer membrane"/>
    <property type="evidence" value="ECO:0007669"/>
    <property type="project" value="UniProtKB-SubCell"/>
</dbReference>
<feature type="signal peptide" evidence="8">
    <location>
        <begin position="1"/>
        <end position="18"/>
    </location>
</feature>
<comment type="caution">
    <text evidence="10">The sequence shown here is derived from an EMBL/GenBank/DDBJ whole genome shotgun (WGS) entry which is preliminary data.</text>
</comment>
<comment type="similarity">
    <text evidence="7">Belongs to the TonB-dependent receptor family.</text>
</comment>
<proteinExistence type="inferred from homology"/>
<protein>
    <submittedName>
        <fullName evidence="10">TonB-dependent receptor</fullName>
    </submittedName>
</protein>
<evidence type="ECO:0000256" key="8">
    <source>
        <dbReference type="SAM" id="SignalP"/>
    </source>
</evidence>
<organism evidence="10 11">
    <name type="scientific">Psychroflexus maritimus</name>
    <dbReference type="NCBI Taxonomy" id="2714865"/>
    <lineage>
        <taxon>Bacteria</taxon>
        <taxon>Pseudomonadati</taxon>
        <taxon>Bacteroidota</taxon>
        <taxon>Flavobacteriia</taxon>
        <taxon>Flavobacteriales</taxon>
        <taxon>Flavobacteriaceae</taxon>
        <taxon>Psychroflexus</taxon>
    </lineage>
</organism>
<dbReference type="PANTHER" id="PTHR30069">
    <property type="entry name" value="TONB-DEPENDENT OUTER MEMBRANE RECEPTOR"/>
    <property type="match status" value="1"/>
</dbReference>
<dbReference type="AlphaFoldDB" id="A0A967AKI8"/>
<dbReference type="InterPro" id="IPR036942">
    <property type="entry name" value="Beta-barrel_TonB_sf"/>
</dbReference>
<keyword evidence="8" id="KW-0732">Signal</keyword>
<dbReference type="InterPro" id="IPR008969">
    <property type="entry name" value="CarboxyPept-like_regulatory"/>
</dbReference>
<dbReference type="InterPro" id="IPR023996">
    <property type="entry name" value="TonB-dep_OMP_SusC/RagA"/>
</dbReference>
<keyword evidence="5 7" id="KW-0472">Membrane</keyword>
<feature type="chain" id="PRO_5036868108" evidence="8">
    <location>
        <begin position="19"/>
        <end position="1012"/>
    </location>
</feature>
<dbReference type="NCBIfam" id="TIGR04057">
    <property type="entry name" value="SusC_RagA_signa"/>
    <property type="match status" value="1"/>
</dbReference>
<accession>A0A967AKI8</accession>
<dbReference type="GO" id="GO:0015344">
    <property type="term" value="F:siderophore uptake transmembrane transporter activity"/>
    <property type="evidence" value="ECO:0007669"/>
    <property type="project" value="TreeGrafter"/>
</dbReference>
<evidence type="ECO:0000259" key="9">
    <source>
        <dbReference type="Pfam" id="PF07715"/>
    </source>
</evidence>
<evidence type="ECO:0000256" key="2">
    <source>
        <dbReference type="ARBA" id="ARBA00022448"/>
    </source>
</evidence>
<dbReference type="NCBIfam" id="TIGR04056">
    <property type="entry name" value="OMP_RagA_SusC"/>
    <property type="match status" value="1"/>
</dbReference>
<evidence type="ECO:0000256" key="6">
    <source>
        <dbReference type="ARBA" id="ARBA00023237"/>
    </source>
</evidence>
<dbReference type="SUPFAM" id="SSF49464">
    <property type="entry name" value="Carboxypeptidase regulatory domain-like"/>
    <property type="match status" value="1"/>
</dbReference>
<keyword evidence="3 7" id="KW-1134">Transmembrane beta strand</keyword>
<dbReference type="PANTHER" id="PTHR30069:SF37">
    <property type="entry name" value="FERRIC VIBRIOBACTIN RECEPTOR VIUA"/>
    <property type="match status" value="1"/>
</dbReference>
<dbReference type="InterPro" id="IPR039426">
    <property type="entry name" value="TonB-dep_rcpt-like"/>
</dbReference>
<evidence type="ECO:0000256" key="1">
    <source>
        <dbReference type="ARBA" id="ARBA00004571"/>
    </source>
</evidence>
<evidence type="ECO:0000256" key="7">
    <source>
        <dbReference type="PROSITE-ProRule" id="PRU01360"/>
    </source>
</evidence>
<dbReference type="Gene3D" id="2.170.130.10">
    <property type="entry name" value="TonB-dependent receptor, plug domain"/>
    <property type="match status" value="1"/>
</dbReference>
<dbReference type="Gene3D" id="2.60.40.1120">
    <property type="entry name" value="Carboxypeptidase-like, regulatory domain"/>
    <property type="match status" value="1"/>
</dbReference>
<evidence type="ECO:0000313" key="11">
    <source>
        <dbReference type="Proteomes" id="UP000643701"/>
    </source>
</evidence>